<evidence type="ECO:0000259" key="5">
    <source>
        <dbReference type="PROSITE" id="PS50977"/>
    </source>
</evidence>
<dbReference type="STRING" id="413882.AAW51_1314"/>
<dbReference type="KEGG" id="pbh:AAW51_1314"/>
<dbReference type="PROSITE" id="PS50977">
    <property type="entry name" value="HTH_TETR_2"/>
    <property type="match status" value="1"/>
</dbReference>
<evidence type="ECO:0000256" key="4">
    <source>
        <dbReference type="PROSITE-ProRule" id="PRU00335"/>
    </source>
</evidence>
<keyword evidence="7" id="KW-1185">Reference proteome</keyword>
<evidence type="ECO:0000313" key="6">
    <source>
        <dbReference type="EMBL" id="AKJ28005.1"/>
    </source>
</evidence>
<gene>
    <name evidence="6" type="ORF">AAW51_1314</name>
</gene>
<evidence type="ECO:0000313" key="7">
    <source>
        <dbReference type="Proteomes" id="UP000035352"/>
    </source>
</evidence>
<proteinExistence type="predicted"/>
<dbReference type="Gene3D" id="1.10.357.10">
    <property type="entry name" value="Tetracycline Repressor, domain 2"/>
    <property type="match status" value="1"/>
</dbReference>
<reference evidence="6 7" key="1">
    <citation type="submission" date="2015-05" db="EMBL/GenBank/DDBJ databases">
        <authorList>
            <person name="Tang B."/>
            <person name="Yu Y."/>
        </authorList>
    </citation>
    <scope>NUCLEOTIDE SEQUENCE [LARGE SCALE GENOMIC DNA]</scope>
    <source>
        <strain evidence="6 7">DSM 7029</strain>
    </source>
</reference>
<dbReference type="PANTHER" id="PTHR47506">
    <property type="entry name" value="TRANSCRIPTIONAL REGULATORY PROTEIN"/>
    <property type="match status" value="1"/>
</dbReference>
<dbReference type="Proteomes" id="UP000035352">
    <property type="component" value="Chromosome"/>
</dbReference>
<evidence type="ECO:0000256" key="3">
    <source>
        <dbReference type="ARBA" id="ARBA00023163"/>
    </source>
</evidence>
<protein>
    <submittedName>
        <fullName evidence="6">Transcriptional regulator, TetR family</fullName>
    </submittedName>
</protein>
<dbReference type="Pfam" id="PF00440">
    <property type="entry name" value="TetR_N"/>
    <property type="match status" value="1"/>
</dbReference>
<dbReference type="InterPro" id="IPR036271">
    <property type="entry name" value="Tet_transcr_reg_TetR-rel_C_sf"/>
</dbReference>
<feature type="DNA-binding region" description="H-T-H motif" evidence="4">
    <location>
        <begin position="29"/>
        <end position="48"/>
    </location>
</feature>
<accession>A0A0G3BN76</accession>
<dbReference type="PATRIC" id="fig|413882.6.peg.1380"/>
<evidence type="ECO:0000256" key="2">
    <source>
        <dbReference type="ARBA" id="ARBA00023125"/>
    </source>
</evidence>
<dbReference type="AlphaFoldDB" id="A0A0G3BN76"/>
<evidence type="ECO:0000256" key="1">
    <source>
        <dbReference type="ARBA" id="ARBA00023015"/>
    </source>
</evidence>
<keyword evidence="3" id="KW-0804">Transcription</keyword>
<dbReference type="SUPFAM" id="SSF48498">
    <property type="entry name" value="Tetracyclin repressor-like, C-terminal domain"/>
    <property type="match status" value="1"/>
</dbReference>
<feature type="domain" description="HTH tetR-type" evidence="5">
    <location>
        <begin position="6"/>
        <end position="66"/>
    </location>
</feature>
<dbReference type="PRINTS" id="PR00455">
    <property type="entry name" value="HTHTETR"/>
</dbReference>
<dbReference type="InterPro" id="IPR001647">
    <property type="entry name" value="HTH_TetR"/>
</dbReference>
<keyword evidence="1" id="KW-0805">Transcription regulation</keyword>
<dbReference type="PANTHER" id="PTHR47506:SF1">
    <property type="entry name" value="HTH-TYPE TRANSCRIPTIONAL REGULATOR YJDC"/>
    <property type="match status" value="1"/>
</dbReference>
<dbReference type="SUPFAM" id="SSF46689">
    <property type="entry name" value="Homeodomain-like"/>
    <property type="match status" value="1"/>
</dbReference>
<sequence>MDALASSLHQQLLETTERLVYAHGVHAVGVDQIVRESGVPRRSLYKHFGSKEGLVLRMLEHRHARWMAWFGAAVDARAQAPRARLLALFDVLHVWFASPDFHGCAFINVAGQYADAAEPARQVAQRHKAALRDWIERECAAAGLHSAAVWARRWLVVVDGAIAVALVGADPDAALDARSVAAALLDAALPDTSSPPLESHR</sequence>
<keyword evidence="2 4" id="KW-0238">DNA-binding</keyword>
<name>A0A0G3BN76_9BURK</name>
<organism evidence="6 7">
    <name type="scientific">Caldimonas brevitalea</name>
    <dbReference type="NCBI Taxonomy" id="413882"/>
    <lineage>
        <taxon>Bacteria</taxon>
        <taxon>Pseudomonadati</taxon>
        <taxon>Pseudomonadota</taxon>
        <taxon>Betaproteobacteria</taxon>
        <taxon>Burkholderiales</taxon>
        <taxon>Sphaerotilaceae</taxon>
        <taxon>Caldimonas</taxon>
    </lineage>
</organism>
<dbReference type="GO" id="GO:0003677">
    <property type="term" value="F:DNA binding"/>
    <property type="evidence" value="ECO:0007669"/>
    <property type="project" value="UniProtKB-UniRule"/>
</dbReference>
<dbReference type="InterPro" id="IPR009057">
    <property type="entry name" value="Homeodomain-like_sf"/>
</dbReference>
<dbReference type="EMBL" id="CP011371">
    <property type="protein sequence ID" value="AKJ28005.1"/>
    <property type="molecule type" value="Genomic_DNA"/>
</dbReference>